<dbReference type="CDD" id="cd02440">
    <property type="entry name" value="AdoMet_MTases"/>
    <property type="match status" value="1"/>
</dbReference>
<keyword evidence="2" id="KW-1185">Reference proteome</keyword>
<sequence length="218" mass="24612">MPGYKTRKLQIDIGAFSGRLRALRDRNQYAKSDSITKSEGISSANWSLFGQLWPASLVLAGVVKKLKLKERRILELGCGLGLPSLILQWRGANITASDHHPLSKDFLDYNAALNDLPNVPYLHLPWSETPRDIGRFELILGSDILYERDHPAQLAELVQVLAAPSAKVLITCPGRRYRNQFSRAMKEQGFQLNETRLAFEEGEVAPYRGRLLSYQRHA</sequence>
<name>A0A7W2TTW1_9GAMM</name>
<dbReference type="InterPro" id="IPR029063">
    <property type="entry name" value="SAM-dependent_MTases_sf"/>
</dbReference>
<accession>A0A7W2TTW1</accession>
<dbReference type="Proteomes" id="UP000539350">
    <property type="component" value="Unassembled WGS sequence"/>
</dbReference>
<keyword evidence="1" id="KW-0808">Transferase</keyword>
<comment type="caution">
    <text evidence="1">The sequence shown here is derived from an EMBL/GenBank/DDBJ whole genome shotgun (WGS) entry which is preliminary data.</text>
</comment>
<protein>
    <submittedName>
        <fullName evidence="1">SAM-dependent methyltransferase</fullName>
    </submittedName>
</protein>
<keyword evidence="1" id="KW-0489">Methyltransferase</keyword>
<organism evidence="1 2">
    <name type="scientific">Sediminihaliea albiluteola</name>
    <dbReference type="NCBI Taxonomy" id="2758564"/>
    <lineage>
        <taxon>Bacteria</taxon>
        <taxon>Pseudomonadati</taxon>
        <taxon>Pseudomonadota</taxon>
        <taxon>Gammaproteobacteria</taxon>
        <taxon>Cellvibrionales</taxon>
        <taxon>Halieaceae</taxon>
        <taxon>Sediminihaliea</taxon>
    </lineage>
</organism>
<dbReference type="GO" id="GO:0032259">
    <property type="term" value="P:methylation"/>
    <property type="evidence" value="ECO:0007669"/>
    <property type="project" value="UniProtKB-KW"/>
</dbReference>
<reference evidence="1 2" key="1">
    <citation type="submission" date="2020-07" db="EMBL/GenBank/DDBJ databases">
        <title>Halieaceae bacterium, F7430, whole genome shotgun sequencing project.</title>
        <authorList>
            <person name="Jiang S."/>
            <person name="Liu Z.W."/>
            <person name="Du Z.J."/>
        </authorList>
    </citation>
    <scope>NUCLEOTIDE SEQUENCE [LARGE SCALE GENOMIC DNA]</scope>
    <source>
        <strain evidence="1 2">F7430</strain>
    </source>
</reference>
<proteinExistence type="predicted"/>
<dbReference type="RefSeq" id="WP_182168650.1">
    <property type="nucleotide sequence ID" value="NZ_JACFXU010000013.1"/>
</dbReference>
<dbReference type="EMBL" id="JACFXU010000013">
    <property type="protein sequence ID" value="MBA6411793.1"/>
    <property type="molecule type" value="Genomic_DNA"/>
</dbReference>
<dbReference type="AlphaFoldDB" id="A0A7W2TTW1"/>
<dbReference type="Gene3D" id="3.40.50.150">
    <property type="entry name" value="Vaccinia Virus protein VP39"/>
    <property type="match status" value="1"/>
</dbReference>
<gene>
    <name evidence="1" type="ORF">H2508_01550</name>
</gene>
<evidence type="ECO:0000313" key="1">
    <source>
        <dbReference type="EMBL" id="MBA6411793.1"/>
    </source>
</evidence>
<dbReference type="Pfam" id="PF10294">
    <property type="entry name" value="Methyltransf_16"/>
    <property type="match status" value="1"/>
</dbReference>
<dbReference type="SUPFAM" id="SSF53335">
    <property type="entry name" value="S-adenosyl-L-methionine-dependent methyltransferases"/>
    <property type="match status" value="1"/>
</dbReference>
<dbReference type="InterPro" id="IPR019410">
    <property type="entry name" value="Methyltransf_16"/>
</dbReference>
<evidence type="ECO:0000313" key="2">
    <source>
        <dbReference type="Proteomes" id="UP000539350"/>
    </source>
</evidence>
<dbReference type="GO" id="GO:0008168">
    <property type="term" value="F:methyltransferase activity"/>
    <property type="evidence" value="ECO:0007669"/>
    <property type="project" value="UniProtKB-KW"/>
</dbReference>
<dbReference type="PANTHER" id="PTHR14614">
    <property type="entry name" value="HEPATOCELLULAR CARCINOMA-ASSOCIATED ANTIGEN"/>
    <property type="match status" value="1"/>
</dbReference>